<accession>A0A2P2PF67</accession>
<sequence>MYSGAERNSKVCFSSHWAQWLWGIYHMGYFKTYFCVKVLSRQHFSLSIPSYLFVQLAERNPWCSLL</sequence>
<dbReference type="AlphaFoldDB" id="A0A2P2PF67"/>
<proteinExistence type="predicted"/>
<evidence type="ECO:0000313" key="1">
    <source>
        <dbReference type="EMBL" id="MBX53331.1"/>
    </source>
</evidence>
<dbReference type="EMBL" id="GGEC01072847">
    <property type="protein sequence ID" value="MBX53331.1"/>
    <property type="molecule type" value="Transcribed_RNA"/>
</dbReference>
<organism evidence="1">
    <name type="scientific">Rhizophora mucronata</name>
    <name type="common">Asiatic mangrove</name>
    <dbReference type="NCBI Taxonomy" id="61149"/>
    <lineage>
        <taxon>Eukaryota</taxon>
        <taxon>Viridiplantae</taxon>
        <taxon>Streptophyta</taxon>
        <taxon>Embryophyta</taxon>
        <taxon>Tracheophyta</taxon>
        <taxon>Spermatophyta</taxon>
        <taxon>Magnoliopsida</taxon>
        <taxon>eudicotyledons</taxon>
        <taxon>Gunneridae</taxon>
        <taxon>Pentapetalae</taxon>
        <taxon>rosids</taxon>
        <taxon>fabids</taxon>
        <taxon>Malpighiales</taxon>
        <taxon>Rhizophoraceae</taxon>
        <taxon>Rhizophora</taxon>
    </lineage>
</organism>
<protein>
    <submittedName>
        <fullName evidence="1">Uncharacterized protein</fullName>
    </submittedName>
</protein>
<reference evidence="1" key="1">
    <citation type="submission" date="2018-02" db="EMBL/GenBank/DDBJ databases">
        <title>Rhizophora mucronata_Transcriptome.</title>
        <authorList>
            <person name="Meera S.P."/>
            <person name="Sreeshan A."/>
            <person name="Augustine A."/>
        </authorList>
    </citation>
    <scope>NUCLEOTIDE SEQUENCE</scope>
    <source>
        <tissue evidence="1">Leaf</tissue>
    </source>
</reference>
<name>A0A2P2PF67_RHIMU</name>